<dbReference type="Proteomes" id="UP000216725">
    <property type="component" value="Unassembled WGS sequence"/>
</dbReference>
<name>A0A261EXN1_9BIFI</name>
<keyword evidence="2" id="KW-1185">Reference proteome</keyword>
<dbReference type="AlphaFoldDB" id="A0A261EXN1"/>
<organism evidence="1 2">
    <name type="scientific">Pseudoscardovia radai</name>
    <dbReference type="NCBI Taxonomy" id="987066"/>
    <lineage>
        <taxon>Bacteria</taxon>
        <taxon>Bacillati</taxon>
        <taxon>Actinomycetota</taxon>
        <taxon>Actinomycetes</taxon>
        <taxon>Bifidobacteriales</taxon>
        <taxon>Bifidobacteriaceae</taxon>
        <taxon>Pseudoscardovia</taxon>
    </lineage>
</organism>
<proteinExistence type="predicted"/>
<reference evidence="1 2" key="1">
    <citation type="journal article" date="2017" name="BMC Genomics">
        <title>Comparative genomic and phylogenomic analyses of the Bifidobacteriaceae family.</title>
        <authorList>
            <person name="Lugli G.A."/>
            <person name="Milani C."/>
            <person name="Turroni F."/>
            <person name="Duranti S."/>
            <person name="Mancabelli L."/>
            <person name="Mangifesta M."/>
            <person name="Ferrario C."/>
            <person name="Modesto M."/>
            <person name="Mattarelli P."/>
            <person name="Jiri K."/>
            <person name="van Sinderen D."/>
            <person name="Ventura M."/>
        </authorList>
    </citation>
    <scope>NUCLEOTIDE SEQUENCE [LARGE SCALE GENOMIC DNA]</scope>
    <source>
        <strain evidence="1 2">DSM 24742</strain>
    </source>
</reference>
<dbReference type="RefSeq" id="WP_143516337.1">
    <property type="nucleotide sequence ID" value="NZ_MWWR01000007.1"/>
</dbReference>
<dbReference type="EMBL" id="MWWR01000007">
    <property type="protein sequence ID" value="OZG51611.1"/>
    <property type="molecule type" value="Genomic_DNA"/>
</dbReference>
<accession>A0A261EXN1</accession>
<gene>
    <name evidence="1" type="ORF">PSRA_1008</name>
</gene>
<sequence length="287" mass="32175">MTNTTSYPIPVLGGGVPGNSDVASRWEVKDITVETMTEDVPIRMRVCCDDPDLKKLLDAGDVAIKARWDCPSTFSSGYLDLSKIQPHADGATYESSIDQRMICNWVTVSIFVVACRNIPGFHWERQHPDYGDAAFDVSAGDLLAVPQQFSFIPEKLYDPQRPPLNSIFNIVRDNSRKEGIRTELGQDQIEVQCGKDLFDNLQLWTSARLQLMSVVFPALIDAIGYMQENEALGENGDLSMKWCSTLRELIQSAGLKTDKRPLELAQKLLRQPIDGFLDEYTNQIKGQ</sequence>
<comment type="caution">
    <text evidence="1">The sequence shown here is derived from an EMBL/GenBank/DDBJ whole genome shotgun (WGS) entry which is preliminary data.</text>
</comment>
<evidence type="ECO:0000313" key="1">
    <source>
        <dbReference type="EMBL" id="OZG51611.1"/>
    </source>
</evidence>
<dbReference type="OrthoDB" id="7057373at2"/>
<protein>
    <submittedName>
        <fullName evidence="1">Uncharacterized protein</fullName>
    </submittedName>
</protein>
<evidence type="ECO:0000313" key="2">
    <source>
        <dbReference type="Proteomes" id="UP000216725"/>
    </source>
</evidence>